<name>A0A934RZQ5_9BACT</name>
<comment type="caution">
    <text evidence="2">The sequence shown here is derived from an EMBL/GenBank/DDBJ whole genome shotgun (WGS) entry which is preliminary data.</text>
</comment>
<accession>A0A934RZQ5</accession>
<evidence type="ECO:0000259" key="1">
    <source>
        <dbReference type="PROSITE" id="PS51186"/>
    </source>
</evidence>
<sequence length="310" mass="34787">MEDSIRLRHAEKEDWDEISALIFHSTNAWYQANRGHDIFTGEPAATRLFCEVYEDLDPGRCVLAVDEETSRIAGSCFYHPRETHVSLGIMNAHPDFAGRGVARRLLAYILDFARGESKDVRLVSSAMNLDSFSLYNRAGFKPFAVYQDMILDVPAEGIRIDCPQAKRVRDARLEDVPAMVELEHEVAGLRRGSDFEYFIRNEKGYWHMSVIEGEEGRLDGFLASICHPASSLLGPGCMRSDQDAIALIQTELDVRKGKTMVWLVPSDRGEIVQAMYRLKAKNCELHLGQSTGEVAPVKGISMPTFMPETA</sequence>
<dbReference type="RefSeq" id="WP_200355488.1">
    <property type="nucleotide sequence ID" value="NZ_JAENIL010000016.1"/>
</dbReference>
<dbReference type="Proteomes" id="UP000617628">
    <property type="component" value="Unassembled WGS sequence"/>
</dbReference>
<dbReference type="InterPro" id="IPR000182">
    <property type="entry name" value="GNAT_dom"/>
</dbReference>
<protein>
    <submittedName>
        <fullName evidence="2">GNAT family N-acetyltransferase</fullName>
    </submittedName>
</protein>
<keyword evidence="3" id="KW-1185">Reference proteome</keyword>
<dbReference type="PROSITE" id="PS51186">
    <property type="entry name" value="GNAT"/>
    <property type="match status" value="1"/>
</dbReference>
<proteinExistence type="predicted"/>
<dbReference type="AlphaFoldDB" id="A0A934RZQ5"/>
<dbReference type="GO" id="GO:0016747">
    <property type="term" value="F:acyltransferase activity, transferring groups other than amino-acyl groups"/>
    <property type="evidence" value="ECO:0007669"/>
    <property type="project" value="InterPro"/>
</dbReference>
<dbReference type="Gene3D" id="3.40.630.30">
    <property type="match status" value="1"/>
</dbReference>
<evidence type="ECO:0000313" key="2">
    <source>
        <dbReference type="EMBL" id="MBK1877272.1"/>
    </source>
</evidence>
<gene>
    <name evidence="2" type="ORF">JIN87_10355</name>
</gene>
<organism evidence="2 3">
    <name type="scientific">Pelagicoccus mobilis</name>
    <dbReference type="NCBI Taxonomy" id="415221"/>
    <lineage>
        <taxon>Bacteria</taxon>
        <taxon>Pseudomonadati</taxon>
        <taxon>Verrucomicrobiota</taxon>
        <taxon>Opitutia</taxon>
        <taxon>Puniceicoccales</taxon>
        <taxon>Pelagicoccaceae</taxon>
        <taxon>Pelagicoccus</taxon>
    </lineage>
</organism>
<feature type="domain" description="N-acetyltransferase" evidence="1">
    <location>
        <begin position="5"/>
        <end position="163"/>
    </location>
</feature>
<dbReference type="InterPro" id="IPR016181">
    <property type="entry name" value="Acyl_CoA_acyltransferase"/>
</dbReference>
<evidence type="ECO:0000313" key="3">
    <source>
        <dbReference type="Proteomes" id="UP000617628"/>
    </source>
</evidence>
<dbReference type="CDD" id="cd04301">
    <property type="entry name" value="NAT_SF"/>
    <property type="match status" value="1"/>
</dbReference>
<dbReference type="Pfam" id="PF00583">
    <property type="entry name" value="Acetyltransf_1"/>
    <property type="match status" value="1"/>
</dbReference>
<dbReference type="SUPFAM" id="SSF55729">
    <property type="entry name" value="Acyl-CoA N-acyltransferases (Nat)"/>
    <property type="match status" value="1"/>
</dbReference>
<reference evidence="2" key="1">
    <citation type="submission" date="2021-01" db="EMBL/GenBank/DDBJ databases">
        <title>Modified the classification status of verrucomicrobia.</title>
        <authorList>
            <person name="Feng X."/>
        </authorList>
    </citation>
    <scope>NUCLEOTIDE SEQUENCE</scope>
    <source>
        <strain evidence="2">KCTC 13126</strain>
    </source>
</reference>
<dbReference type="EMBL" id="JAENIL010000016">
    <property type="protein sequence ID" value="MBK1877272.1"/>
    <property type="molecule type" value="Genomic_DNA"/>
</dbReference>